<accession>A0ABS8BGP7</accession>
<gene>
    <name evidence="1" type="ORF">LG219_01110</name>
</gene>
<name>A0ABS8BGP7_9NEIS</name>
<comment type="caution">
    <text evidence="1">The sequence shown here is derived from an EMBL/GenBank/DDBJ whole genome shotgun (WGS) entry which is preliminary data.</text>
</comment>
<keyword evidence="2" id="KW-1185">Reference proteome</keyword>
<dbReference type="Proteomes" id="UP001198034">
    <property type="component" value="Unassembled WGS sequence"/>
</dbReference>
<sequence>MLDRISSLFSRDKSPLANQKMAQQWCKQILQLDPASRCNKVHELVTDFIAAADKVSLERLQALMLIDEQVQEAFDAVCYQYVSNPRMSKEMEQQLWKSVVSFATDMVDSYQRFVQADGSESQQQSFDLLMPIVLARSLRYLAIQAKWHYFRFEKVPPKLWLQAHQMYRLSEIGGFDCNSFSLYPTSKDEVSSCADEYIQMLMLNTLSNNNLSVRQIDMIDAWLERWSKFIQIGRKYQDTQHHFCVNLQEAQGPQKINNDLLGEPYRYWGLNDLIGHIQETLGKLMTGSSYASLGLNSDSRGATVSDLLKHLDVFWTMCMRNSQVKRSARQKVTKSADVIYGLDRICRYVKLDNDKFNRQGAESKGTVDYDEIMDMRLYGFVSSRTKEKLAANPYSFTSNAKQEIDWHSWAIDNESADGFGATLRFSENEWIRPSLLLASRESNEANWRIGILRRIARLSDDEVSVGVQIISVTPVMVGMKSEQKDRVETITVADLNFTAGLELPNVRTALYVSHQVNGSSVNTLIMNLADYGLDKVYQVNARDKKFSVSLGAVLEKGVDWAWVTVNVLRQA</sequence>
<evidence type="ECO:0000313" key="2">
    <source>
        <dbReference type="Proteomes" id="UP001198034"/>
    </source>
</evidence>
<protein>
    <submittedName>
        <fullName evidence="1">Uncharacterized protein</fullName>
    </submittedName>
</protein>
<evidence type="ECO:0000313" key="1">
    <source>
        <dbReference type="EMBL" id="MCB5194889.1"/>
    </source>
</evidence>
<dbReference type="EMBL" id="JAJAWG010000001">
    <property type="protein sequence ID" value="MCB5194889.1"/>
    <property type="molecule type" value="Genomic_DNA"/>
</dbReference>
<reference evidence="1 2" key="1">
    <citation type="submission" date="2021-10" db="EMBL/GenBank/DDBJ databases">
        <authorList>
            <person name="Chen M."/>
        </authorList>
    </citation>
    <scope>NUCLEOTIDE SEQUENCE [LARGE SCALE GENOMIC DNA]</scope>
    <source>
        <strain evidence="1 2">H3-26</strain>
    </source>
</reference>
<proteinExistence type="predicted"/>
<dbReference type="RefSeq" id="WP_226762709.1">
    <property type="nucleotide sequence ID" value="NZ_JAJAWG010000001.1"/>
</dbReference>
<organism evidence="1 2">
    <name type="scientific">Deefgea salmonis</name>
    <dbReference type="NCBI Taxonomy" id="2875502"/>
    <lineage>
        <taxon>Bacteria</taxon>
        <taxon>Pseudomonadati</taxon>
        <taxon>Pseudomonadota</taxon>
        <taxon>Betaproteobacteria</taxon>
        <taxon>Neisseriales</taxon>
        <taxon>Chitinibacteraceae</taxon>
        <taxon>Deefgea</taxon>
    </lineage>
</organism>